<feature type="non-terminal residue" evidence="1">
    <location>
        <position position="1"/>
    </location>
</feature>
<sequence length="107" mass="12986">MNDLVLFRQVKKSDNFERCFIAMKKEFKSMDANKVQDLVEFLKRSKQVSYKQVFKFKTKCNSKRQNQKKERFIQTNEEYFAKGKKNLSTYGLKQAFKKWYLKEAFGR</sequence>
<name>A0A371I9N3_MUCPR</name>
<organism evidence="1 2">
    <name type="scientific">Mucuna pruriens</name>
    <name type="common">Velvet bean</name>
    <name type="synonym">Dolichos pruriens</name>
    <dbReference type="NCBI Taxonomy" id="157652"/>
    <lineage>
        <taxon>Eukaryota</taxon>
        <taxon>Viridiplantae</taxon>
        <taxon>Streptophyta</taxon>
        <taxon>Embryophyta</taxon>
        <taxon>Tracheophyta</taxon>
        <taxon>Spermatophyta</taxon>
        <taxon>Magnoliopsida</taxon>
        <taxon>eudicotyledons</taxon>
        <taxon>Gunneridae</taxon>
        <taxon>Pentapetalae</taxon>
        <taxon>rosids</taxon>
        <taxon>fabids</taxon>
        <taxon>Fabales</taxon>
        <taxon>Fabaceae</taxon>
        <taxon>Papilionoideae</taxon>
        <taxon>50 kb inversion clade</taxon>
        <taxon>NPAAA clade</taxon>
        <taxon>indigoferoid/millettioid clade</taxon>
        <taxon>Phaseoleae</taxon>
        <taxon>Mucuna</taxon>
    </lineage>
</organism>
<dbReference type="Proteomes" id="UP000257109">
    <property type="component" value="Unassembled WGS sequence"/>
</dbReference>
<comment type="caution">
    <text evidence="1">The sequence shown here is derived from an EMBL/GenBank/DDBJ whole genome shotgun (WGS) entry which is preliminary data.</text>
</comment>
<dbReference type="AlphaFoldDB" id="A0A371I9N3"/>
<gene>
    <name evidence="1" type="ORF">CR513_03540</name>
</gene>
<evidence type="ECO:0000313" key="2">
    <source>
        <dbReference type="Proteomes" id="UP000257109"/>
    </source>
</evidence>
<dbReference type="EMBL" id="QJKJ01000588">
    <property type="protein sequence ID" value="RDY11753.1"/>
    <property type="molecule type" value="Genomic_DNA"/>
</dbReference>
<protein>
    <submittedName>
        <fullName evidence="1">Uncharacterized protein</fullName>
    </submittedName>
</protein>
<proteinExistence type="predicted"/>
<accession>A0A371I9N3</accession>
<evidence type="ECO:0000313" key="1">
    <source>
        <dbReference type="EMBL" id="RDY11753.1"/>
    </source>
</evidence>
<reference evidence="1" key="1">
    <citation type="submission" date="2018-05" db="EMBL/GenBank/DDBJ databases">
        <title>Draft genome of Mucuna pruriens seed.</title>
        <authorList>
            <person name="Nnadi N.E."/>
            <person name="Vos R."/>
            <person name="Hasami M.H."/>
            <person name="Devisetty U.K."/>
            <person name="Aguiy J.C."/>
        </authorList>
    </citation>
    <scope>NUCLEOTIDE SEQUENCE [LARGE SCALE GENOMIC DNA]</scope>
    <source>
        <strain evidence="1">JCA_2017</strain>
    </source>
</reference>
<keyword evidence="2" id="KW-1185">Reference proteome</keyword>